<dbReference type="EMBL" id="CP054393">
    <property type="protein sequence ID" value="QTX02735.1"/>
    <property type="molecule type" value="Genomic_DNA"/>
</dbReference>
<organism evidence="3 4">
    <name type="scientific">Loofah witches'-broom phytoplasma</name>
    <dbReference type="NCBI Taxonomy" id="35773"/>
    <lineage>
        <taxon>Bacteria</taxon>
        <taxon>Bacillati</taxon>
        <taxon>Mycoplasmatota</taxon>
        <taxon>Mollicutes</taxon>
        <taxon>Acholeplasmatales</taxon>
        <taxon>Acholeplasmataceae</taxon>
        <taxon>Candidatus Phytoplasma</taxon>
        <taxon>16SrVIII (Loofah witches'-broom group)</taxon>
    </lineage>
</organism>
<dbReference type="KEGG" id="pluf:LFWB_1650"/>
<dbReference type="AlphaFoldDB" id="A0A975ILU7"/>
<evidence type="ECO:0000256" key="1">
    <source>
        <dbReference type="SAM" id="MobiDB-lite"/>
    </source>
</evidence>
<keyword evidence="2" id="KW-0472">Membrane</keyword>
<evidence type="ECO:0000313" key="4">
    <source>
        <dbReference type="Proteomes" id="UP000672038"/>
    </source>
</evidence>
<evidence type="ECO:0000256" key="2">
    <source>
        <dbReference type="SAM" id="Phobius"/>
    </source>
</evidence>
<evidence type="ECO:0000313" key="3">
    <source>
        <dbReference type="EMBL" id="QTX02735.1"/>
    </source>
</evidence>
<proteinExistence type="predicted"/>
<feature type="compositionally biased region" description="Low complexity" evidence="1">
    <location>
        <begin position="51"/>
        <end position="66"/>
    </location>
</feature>
<feature type="transmembrane region" description="Helical" evidence="2">
    <location>
        <begin position="6"/>
        <end position="25"/>
    </location>
</feature>
<dbReference type="Proteomes" id="UP000672038">
    <property type="component" value="Chromosome"/>
</dbReference>
<reference evidence="3" key="1">
    <citation type="submission" date="2020-06" db="EMBL/GenBank/DDBJ databases">
        <title>Complete genome sequence of Candidatus Phytoplasma luffae NCHU2019.</title>
        <authorList>
            <person name="Cho S.-T."/>
            <person name="Tan C.-M."/>
            <person name="Li J.-R."/>
            <person name="Chien Y.-Y."/>
            <person name="Chiu Y.-C."/>
            <person name="Yang J.-Y."/>
            <person name="Kuo C.-H."/>
        </authorList>
    </citation>
    <scope>NUCLEOTIDE SEQUENCE</scope>
    <source>
        <strain evidence="3">NCHU2019</strain>
    </source>
</reference>
<keyword evidence="4" id="KW-1185">Reference proteome</keyword>
<dbReference type="RefSeq" id="WP_210954790.1">
    <property type="nucleotide sequence ID" value="NZ_CP054393.1"/>
</dbReference>
<protein>
    <submittedName>
        <fullName evidence="3">Uncharacterized protein</fullName>
    </submittedName>
</protein>
<keyword evidence="2" id="KW-1133">Transmembrane helix</keyword>
<sequence length="218" mass="25247">MNPKNNKIFIISIILIVFISITFIFRNEIKQYFKPTSAPTTQIKSEDKNNNKPNNNKILPNSNSIPTNNKPPQKVTFAEPPTQQTPTKLQVYDKGVEKNPNFDIDEIKKQYRNGCFGRWKFENPTFVKAQHFYACCSIIEEKDGIKKNLIYNVLQEKIQKYQETDLKTNHVIKNQTFKVEVTNEWPNLDMPSTEQLFDNATGNLKEIIAFNSDGTIKP</sequence>
<feature type="region of interest" description="Disordered" evidence="1">
    <location>
        <begin position="37"/>
        <end position="86"/>
    </location>
</feature>
<gene>
    <name evidence="3" type="ORF">LFWB_1650</name>
</gene>
<accession>A0A975ILU7</accession>
<keyword evidence="2" id="KW-0812">Transmembrane</keyword>
<name>A0A975ILU7_LOWBP</name>